<dbReference type="EC" id="5.1.3.2" evidence="5"/>
<dbReference type="SUPFAM" id="SSF53756">
    <property type="entry name" value="UDP-Glycosyltransferase/glycogen phosphorylase"/>
    <property type="match status" value="1"/>
</dbReference>
<dbReference type="NCBIfam" id="TIGR01179">
    <property type="entry name" value="galE"/>
    <property type="match status" value="1"/>
</dbReference>
<evidence type="ECO:0000256" key="9">
    <source>
        <dbReference type="ARBA" id="ARBA00023277"/>
    </source>
</evidence>
<dbReference type="Gene3D" id="3.40.50.720">
    <property type="entry name" value="NAD(P)-binding Rossmann-like Domain"/>
    <property type="match status" value="1"/>
</dbReference>
<evidence type="ECO:0000256" key="1">
    <source>
        <dbReference type="ARBA" id="ARBA00000083"/>
    </source>
</evidence>
<feature type="compositionally biased region" description="Basic and acidic residues" evidence="12">
    <location>
        <begin position="395"/>
        <end position="417"/>
    </location>
</feature>
<evidence type="ECO:0000256" key="5">
    <source>
        <dbReference type="ARBA" id="ARBA00013189"/>
    </source>
</evidence>
<evidence type="ECO:0000256" key="10">
    <source>
        <dbReference type="ARBA" id="ARBA00031367"/>
    </source>
</evidence>
<protein>
    <recommendedName>
        <fullName evidence="6">UDP-glucose 4-epimerase</fullName>
        <ecNumber evidence="5">5.1.3.2</ecNumber>
    </recommendedName>
    <alternativeName>
        <fullName evidence="11">Galactowaldenase</fullName>
    </alternativeName>
    <alternativeName>
        <fullName evidence="10">UDP-galactose 4-epimerase</fullName>
    </alternativeName>
</protein>
<organism evidence="15 16">
    <name type="scientific">Rugosimonospora acidiphila</name>
    <dbReference type="NCBI Taxonomy" id="556531"/>
    <lineage>
        <taxon>Bacteria</taxon>
        <taxon>Bacillati</taxon>
        <taxon>Actinomycetota</taxon>
        <taxon>Actinomycetes</taxon>
        <taxon>Micromonosporales</taxon>
        <taxon>Micromonosporaceae</taxon>
        <taxon>Rugosimonospora</taxon>
    </lineage>
</organism>
<comment type="caution">
    <text evidence="15">The sequence shown here is derived from an EMBL/GenBank/DDBJ whole genome shotgun (WGS) entry which is preliminary data.</text>
</comment>
<evidence type="ECO:0000313" key="16">
    <source>
        <dbReference type="Proteomes" id="UP001501570"/>
    </source>
</evidence>
<accession>A0ABP9RXT8</accession>
<sequence>MAWLVTGGAGYIGAPVVRALLNSGRPVVVLDDLSSGDLGTVPPEVPLVRASVGDSAAVRHALAEYDVTGVIHLAGRKSVVESLARPLTYYQQNVGGTQALIEAMAEAGIEKIVFSSSAAVYGNPECDVVGEDAELQPLNPYGATKLVCEWIMMEAARVHGLRPLVLRYFNVAGASMIGRPRPSDIGLVGRAVDSVARGAQPVVYGRDYPTPDGSCIRDFVHVLDVASAHVVAADALDAGHEGGVYNVGCGIGYSVGQVFDQIREVTGVRFEEEARPRRGGDPVRVVASIEKIGRELGWRPSHDLSGIVRSQWQAALGAAHLGAAPQARPLPLERRGARRRSATERAAAGSAGPGAGFATAERAGAGLAGDGPAGSRPPAAGESMAGRVPAGTGGRDGKDAKTDDKERSEQLATRADERPARIQVISASIGAGHDGAARELAGRLSERGFQVECMDLISVFPGWLGPFLRAMYRRMLTRRPRLYDSLFRIACTFNGAAPITRALLRPMRRRLLRRLPPDARAVVSTFPLGGQILGPLRRSKRLTVPAITYLTDFGVHPIWVAPGVDMHCAAHEVTRVQARDLGAGDTRVVGRLVSPLFRPASAEAKREARERLGLPASGRYALLVAGSWGVGELVATAAEVAGSGAAVPVVVCGDNAEMYQAACQQGVGHVFGWVDDMLGMLHAVDVLVENAGGLTALEAMACGVPVATYRAIPGHGTQNAEAMVLAGVTHWIHSREALGPALTELIDGGVGLQQCQAALALFESDPATVVADLAKAGFAEHSGFAEPNRFAGQSEFAGRGGGGEGPAA</sequence>
<comment type="pathway">
    <text evidence="3">Carbohydrate metabolism; galactose metabolism.</text>
</comment>
<feature type="compositionally biased region" description="Low complexity" evidence="12">
    <location>
        <begin position="344"/>
        <end position="365"/>
    </location>
</feature>
<evidence type="ECO:0000259" key="13">
    <source>
        <dbReference type="Pfam" id="PF01370"/>
    </source>
</evidence>
<comment type="catalytic activity">
    <reaction evidence="1">
        <text>UDP-alpha-D-glucose = UDP-alpha-D-galactose</text>
        <dbReference type="Rhea" id="RHEA:22168"/>
        <dbReference type="ChEBI" id="CHEBI:58885"/>
        <dbReference type="ChEBI" id="CHEBI:66914"/>
        <dbReference type="EC" id="5.1.3.2"/>
    </reaction>
</comment>
<evidence type="ECO:0000256" key="3">
    <source>
        <dbReference type="ARBA" id="ARBA00004947"/>
    </source>
</evidence>
<comment type="similarity">
    <text evidence="4">Belongs to the NAD(P)-dependent epimerase/dehydratase family.</text>
</comment>
<dbReference type="Pfam" id="PF01370">
    <property type="entry name" value="Epimerase"/>
    <property type="match status" value="1"/>
</dbReference>
<dbReference type="InterPro" id="IPR005886">
    <property type="entry name" value="UDP_G4E"/>
</dbReference>
<evidence type="ECO:0000256" key="6">
    <source>
        <dbReference type="ARBA" id="ARBA00018569"/>
    </source>
</evidence>
<dbReference type="RefSeq" id="WP_345631350.1">
    <property type="nucleotide sequence ID" value="NZ_BAABJQ010000010.1"/>
</dbReference>
<keyword evidence="7" id="KW-0520">NAD</keyword>
<evidence type="ECO:0000256" key="8">
    <source>
        <dbReference type="ARBA" id="ARBA00023235"/>
    </source>
</evidence>
<feature type="compositionally biased region" description="Gly residues" evidence="12">
    <location>
        <begin position="798"/>
        <end position="808"/>
    </location>
</feature>
<reference evidence="16" key="1">
    <citation type="journal article" date="2019" name="Int. J. Syst. Evol. Microbiol.">
        <title>The Global Catalogue of Microorganisms (GCM) 10K type strain sequencing project: providing services to taxonomists for standard genome sequencing and annotation.</title>
        <authorList>
            <consortium name="The Broad Institute Genomics Platform"/>
            <consortium name="The Broad Institute Genome Sequencing Center for Infectious Disease"/>
            <person name="Wu L."/>
            <person name="Ma J."/>
        </authorList>
    </citation>
    <scope>NUCLEOTIDE SEQUENCE [LARGE SCALE GENOMIC DNA]</scope>
    <source>
        <strain evidence="16">JCM 18304</strain>
    </source>
</reference>
<comment type="cofactor">
    <cofactor evidence="2">
        <name>NAD(+)</name>
        <dbReference type="ChEBI" id="CHEBI:57540"/>
    </cofactor>
</comment>
<dbReference type="InterPro" id="IPR036291">
    <property type="entry name" value="NAD(P)-bd_dom_sf"/>
</dbReference>
<dbReference type="PANTHER" id="PTHR43725">
    <property type="entry name" value="UDP-GLUCOSE 4-EPIMERASE"/>
    <property type="match status" value="1"/>
</dbReference>
<keyword evidence="9" id="KW-0119">Carbohydrate metabolism</keyword>
<evidence type="ECO:0000256" key="7">
    <source>
        <dbReference type="ARBA" id="ARBA00023027"/>
    </source>
</evidence>
<feature type="region of interest" description="Disordered" evidence="12">
    <location>
        <begin position="326"/>
        <end position="417"/>
    </location>
</feature>
<dbReference type="Proteomes" id="UP001501570">
    <property type="component" value="Unassembled WGS sequence"/>
</dbReference>
<dbReference type="EMBL" id="BAABJQ010000010">
    <property type="protein sequence ID" value="GAA5188226.1"/>
    <property type="molecule type" value="Genomic_DNA"/>
</dbReference>
<feature type="region of interest" description="Disordered" evidence="12">
    <location>
        <begin position="789"/>
        <end position="808"/>
    </location>
</feature>
<dbReference type="Gene3D" id="3.90.25.10">
    <property type="entry name" value="UDP-galactose 4-epimerase, domain 1"/>
    <property type="match status" value="1"/>
</dbReference>
<evidence type="ECO:0000313" key="15">
    <source>
        <dbReference type="EMBL" id="GAA5188226.1"/>
    </source>
</evidence>
<evidence type="ECO:0000256" key="2">
    <source>
        <dbReference type="ARBA" id="ARBA00001911"/>
    </source>
</evidence>
<dbReference type="SUPFAM" id="SSF51735">
    <property type="entry name" value="NAD(P)-binding Rossmann-fold domains"/>
    <property type="match status" value="1"/>
</dbReference>
<feature type="domain" description="NAD-dependent epimerase/dehydratase" evidence="13">
    <location>
        <begin position="3"/>
        <end position="248"/>
    </location>
</feature>
<evidence type="ECO:0000259" key="14">
    <source>
        <dbReference type="Pfam" id="PF06925"/>
    </source>
</evidence>
<keyword evidence="16" id="KW-1185">Reference proteome</keyword>
<gene>
    <name evidence="15" type="ORF">GCM10023322_38420</name>
</gene>
<name>A0ABP9RXT8_9ACTN</name>
<dbReference type="InterPro" id="IPR001509">
    <property type="entry name" value="Epimerase_deHydtase"/>
</dbReference>
<dbReference type="Gene3D" id="3.40.50.2000">
    <property type="entry name" value="Glycogen Phosphorylase B"/>
    <property type="match status" value="1"/>
</dbReference>
<evidence type="ECO:0000256" key="12">
    <source>
        <dbReference type="SAM" id="MobiDB-lite"/>
    </source>
</evidence>
<feature type="domain" description="Diacylglycerol glucosyltransferase N-terminal" evidence="14">
    <location>
        <begin position="435"/>
        <end position="587"/>
    </location>
</feature>
<dbReference type="PANTHER" id="PTHR43725:SF53">
    <property type="entry name" value="UDP-ARABINOSE 4-EPIMERASE 1"/>
    <property type="match status" value="1"/>
</dbReference>
<evidence type="ECO:0000256" key="4">
    <source>
        <dbReference type="ARBA" id="ARBA00007637"/>
    </source>
</evidence>
<keyword evidence="8" id="KW-0413">Isomerase</keyword>
<dbReference type="Pfam" id="PF06925">
    <property type="entry name" value="MGDG_synth"/>
    <property type="match status" value="1"/>
</dbReference>
<proteinExistence type="inferred from homology"/>
<evidence type="ECO:0000256" key="11">
    <source>
        <dbReference type="ARBA" id="ARBA00033067"/>
    </source>
</evidence>
<dbReference type="InterPro" id="IPR009695">
    <property type="entry name" value="Diacylglyc_glucosyltr_N"/>
</dbReference>